<proteinExistence type="predicted"/>
<evidence type="ECO:0000313" key="3">
    <source>
        <dbReference type="EMBL" id="MFD0850486.1"/>
    </source>
</evidence>
<dbReference type="EMBL" id="JBHTIK010000015">
    <property type="protein sequence ID" value="MFD0850486.1"/>
    <property type="molecule type" value="Genomic_DNA"/>
</dbReference>
<dbReference type="Pfam" id="PF03417">
    <property type="entry name" value="AAT"/>
    <property type="match status" value="1"/>
</dbReference>
<dbReference type="Proteomes" id="UP001597124">
    <property type="component" value="Unassembled WGS sequence"/>
</dbReference>
<reference evidence="4" key="1">
    <citation type="journal article" date="2019" name="Int. J. Syst. Evol. Microbiol.">
        <title>The Global Catalogue of Microorganisms (GCM) 10K type strain sequencing project: providing services to taxonomists for standard genome sequencing and annotation.</title>
        <authorList>
            <consortium name="The Broad Institute Genomics Platform"/>
            <consortium name="The Broad Institute Genome Sequencing Center for Infectious Disease"/>
            <person name="Wu L."/>
            <person name="Ma J."/>
        </authorList>
    </citation>
    <scope>NUCLEOTIDE SEQUENCE [LARGE SCALE GENOMIC DNA]</scope>
    <source>
        <strain evidence="4">CCUG 52537</strain>
    </source>
</reference>
<feature type="region of interest" description="Disordered" evidence="1">
    <location>
        <begin position="1"/>
        <end position="20"/>
    </location>
</feature>
<keyword evidence="3" id="KW-0808">Transferase</keyword>
<feature type="domain" description="Peptidase C45 hydrolase" evidence="2">
    <location>
        <begin position="129"/>
        <end position="294"/>
    </location>
</feature>
<accession>A0ABW3CAC4</accession>
<gene>
    <name evidence="3" type="ORF">ACFQ00_19315</name>
</gene>
<keyword evidence="4" id="KW-1185">Reference proteome</keyword>
<evidence type="ECO:0000259" key="2">
    <source>
        <dbReference type="Pfam" id="PF03417"/>
    </source>
</evidence>
<dbReference type="InterPro" id="IPR047794">
    <property type="entry name" value="C45_proenzyme-like"/>
</dbReference>
<dbReference type="InterPro" id="IPR005079">
    <property type="entry name" value="Peptidase_C45_hydrolase"/>
</dbReference>
<dbReference type="Gene3D" id="3.60.60.10">
    <property type="entry name" value="Penicillin V Acylase, Chain A"/>
    <property type="match status" value="1"/>
</dbReference>
<name>A0ABW3CAC4_SPHXN</name>
<keyword evidence="3" id="KW-0012">Acyltransferase</keyword>
<protein>
    <submittedName>
        <fullName evidence="3">C45 family autoproteolytic acyltransferase/hydrolase</fullName>
    </submittedName>
</protein>
<dbReference type="Gene3D" id="1.10.10.2120">
    <property type="match status" value="1"/>
</dbReference>
<evidence type="ECO:0000256" key="1">
    <source>
        <dbReference type="SAM" id="MobiDB-lite"/>
    </source>
</evidence>
<evidence type="ECO:0000313" key="4">
    <source>
        <dbReference type="Proteomes" id="UP001597124"/>
    </source>
</evidence>
<comment type="caution">
    <text evidence="3">The sequence shown here is derived from an EMBL/GenBank/DDBJ whole genome shotgun (WGS) entry which is preliminary data.</text>
</comment>
<sequence>MDTANLPVLDLEGTPRERGRAHGETLRANILELRAKYRDYVRAYYDLDPAEFYAGFRRYADFLPTVRAHAPHLLEEAIGIAEGAGLDPDDVVYTQFGDEEWQYGFFHHEPAHPRQKCSSFGIVGEGITFGGQNMDIPPMFDGHQILMRIREPDGHVALVFSFAGMIGLNGVNSSRLGLCCNSLNQLQPSRTGLPVAFIVRRLLEARSFAEAEAFLRAVPHASGQNYLLSAPGRVGSFECSALSVTECPGGAETGRICHTNHVLASSDLGAFQVRIAGLPETERPTFNNSRQRLLSIAGRVEQDGASTLETLCAALSAHDDPANPVSRTHRDVLGSPIGFTAGSMIYELGSPPRLHVAAGPPCETPWRTFDVE</sequence>
<dbReference type="GO" id="GO:0016746">
    <property type="term" value="F:acyltransferase activity"/>
    <property type="evidence" value="ECO:0007669"/>
    <property type="project" value="UniProtKB-KW"/>
</dbReference>
<dbReference type="NCBIfam" id="NF040521">
    <property type="entry name" value="C45_proenzyme"/>
    <property type="match status" value="1"/>
</dbReference>
<organism evidence="3 4">
    <name type="scientific">Sphingosinicella xenopeptidilytica</name>
    <dbReference type="NCBI Taxonomy" id="364098"/>
    <lineage>
        <taxon>Bacteria</taxon>
        <taxon>Pseudomonadati</taxon>
        <taxon>Pseudomonadota</taxon>
        <taxon>Alphaproteobacteria</taxon>
        <taxon>Sphingomonadales</taxon>
        <taxon>Sphingosinicellaceae</taxon>
        <taxon>Sphingosinicella</taxon>
    </lineage>
</organism>
<dbReference type="PANTHER" id="PTHR34180">
    <property type="entry name" value="PEPTIDASE C45"/>
    <property type="match status" value="1"/>
</dbReference>
<dbReference type="InterPro" id="IPR047801">
    <property type="entry name" value="Peptidase_C45"/>
</dbReference>
<dbReference type="RefSeq" id="WP_381494847.1">
    <property type="nucleotide sequence ID" value="NZ_JBHTIK010000015.1"/>
</dbReference>
<dbReference type="PANTHER" id="PTHR34180:SF1">
    <property type="entry name" value="BETA-ALANYL-DOPAMINE_CARCININE HYDROLASE"/>
    <property type="match status" value="1"/>
</dbReference>